<accession>A0A4R0RRR1</accession>
<reference evidence="1 2" key="1">
    <citation type="submission" date="2018-11" db="EMBL/GenBank/DDBJ databases">
        <title>Genome assembly of Steccherinum ochraceum LE-BIN_3174, the white-rot fungus of the Steccherinaceae family (The Residual Polyporoid clade, Polyporales, Basidiomycota).</title>
        <authorList>
            <person name="Fedorova T.V."/>
            <person name="Glazunova O.A."/>
            <person name="Landesman E.O."/>
            <person name="Moiseenko K.V."/>
            <person name="Psurtseva N.V."/>
            <person name="Savinova O.S."/>
            <person name="Shakhova N.V."/>
            <person name="Tyazhelova T.V."/>
            <person name="Vasina D.V."/>
        </authorList>
    </citation>
    <scope>NUCLEOTIDE SEQUENCE [LARGE SCALE GENOMIC DNA]</scope>
    <source>
        <strain evidence="1 2">LE-BIN_3174</strain>
    </source>
</reference>
<comment type="caution">
    <text evidence="1">The sequence shown here is derived from an EMBL/GenBank/DDBJ whole genome shotgun (WGS) entry which is preliminary data.</text>
</comment>
<evidence type="ECO:0000313" key="2">
    <source>
        <dbReference type="Proteomes" id="UP000292702"/>
    </source>
</evidence>
<gene>
    <name evidence="1" type="ORF">EIP91_003257</name>
</gene>
<sequence length="144" mass="16061">MSFFRAVARIPSLQQLTAVHAIRVAPSSLRAFHIYQQRQFSSTPRKQATSSPNLDAFSASALNSPLFKELAAKPEVLQSMKDLIGVMQQEGISIDPSNPPSTMKLLMNSRIRSQLMETWQVLQAAGIDQQKLKDAFMLMKPKDS</sequence>
<organism evidence="1 2">
    <name type="scientific">Steccherinum ochraceum</name>
    <dbReference type="NCBI Taxonomy" id="92696"/>
    <lineage>
        <taxon>Eukaryota</taxon>
        <taxon>Fungi</taxon>
        <taxon>Dikarya</taxon>
        <taxon>Basidiomycota</taxon>
        <taxon>Agaricomycotina</taxon>
        <taxon>Agaricomycetes</taxon>
        <taxon>Polyporales</taxon>
        <taxon>Steccherinaceae</taxon>
        <taxon>Steccherinum</taxon>
    </lineage>
</organism>
<dbReference type="EMBL" id="RWJN01000020">
    <property type="protein sequence ID" value="TCD70496.1"/>
    <property type="molecule type" value="Genomic_DNA"/>
</dbReference>
<dbReference type="AlphaFoldDB" id="A0A4R0RRR1"/>
<keyword evidence="2" id="KW-1185">Reference proteome</keyword>
<name>A0A4R0RRR1_9APHY</name>
<protein>
    <submittedName>
        <fullName evidence="1">Uncharacterized protein</fullName>
    </submittedName>
</protein>
<evidence type="ECO:0000313" key="1">
    <source>
        <dbReference type="EMBL" id="TCD70496.1"/>
    </source>
</evidence>
<proteinExistence type="predicted"/>
<dbReference type="Proteomes" id="UP000292702">
    <property type="component" value="Unassembled WGS sequence"/>
</dbReference>
<dbReference type="OrthoDB" id="10008801at2759"/>